<accession>A0A4Q1K270</accession>
<evidence type="ECO:0000313" key="3">
    <source>
        <dbReference type="Proteomes" id="UP000290283"/>
    </source>
</evidence>
<comment type="caution">
    <text evidence="2">The sequence shown here is derived from an EMBL/GenBank/DDBJ whole genome shotgun (WGS) entry which is preliminary data.</text>
</comment>
<gene>
    <name evidence="2" type="ORF">EQG63_09300</name>
</gene>
<evidence type="ECO:0008006" key="4">
    <source>
        <dbReference type="Google" id="ProtNLM"/>
    </source>
</evidence>
<dbReference type="EMBL" id="SBKO01000003">
    <property type="protein sequence ID" value="RXR18452.1"/>
    <property type="molecule type" value="Genomic_DNA"/>
</dbReference>
<keyword evidence="3" id="KW-1185">Reference proteome</keyword>
<organism evidence="2 3">
    <name type="scientific">Flavobacterium amnicola</name>
    <dbReference type="NCBI Taxonomy" id="2506422"/>
    <lineage>
        <taxon>Bacteria</taxon>
        <taxon>Pseudomonadati</taxon>
        <taxon>Bacteroidota</taxon>
        <taxon>Flavobacteriia</taxon>
        <taxon>Flavobacteriales</taxon>
        <taxon>Flavobacteriaceae</taxon>
        <taxon>Flavobacterium</taxon>
    </lineage>
</organism>
<sequence>MKKIMAYVLCVFVLSTSCSSDEVSTNNYLPPTTSKVIKLIKTKNRDSSNETYYNYEGNKLISITNNYNLEKVEITYEGNYITEVIKRDNLGQIQYETTYEYSNGKLSKRTQNEISTNNIIEEYLSYSLANSVIIIRAFQSTNGGTTFSLLDQSKLSLNSNRDVISKDYDYDSANDSYNATVTFEYDNKNNPFKNVVGLDKIKYMSVGYEVQARSTINNEMRLYDVQNGTAIEHSVKHYSYNSNNYPISSSSSVNSIVLNYFYQ</sequence>
<evidence type="ECO:0000313" key="2">
    <source>
        <dbReference type="EMBL" id="RXR18452.1"/>
    </source>
</evidence>
<name>A0A4Q1K270_9FLAO</name>
<evidence type="ECO:0000256" key="1">
    <source>
        <dbReference type="SAM" id="SignalP"/>
    </source>
</evidence>
<feature type="chain" id="PRO_5021004171" description="YD repeat-containing protein" evidence="1">
    <location>
        <begin position="21"/>
        <end position="263"/>
    </location>
</feature>
<dbReference type="PROSITE" id="PS51257">
    <property type="entry name" value="PROKAR_LIPOPROTEIN"/>
    <property type="match status" value="1"/>
</dbReference>
<proteinExistence type="predicted"/>
<protein>
    <recommendedName>
        <fullName evidence="4">YD repeat-containing protein</fullName>
    </recommendedName>
</protein>
<dbReference type="AlphaFoldDB" id="A0A4Q1K270"/>
<dbReference type="OrthoDB" id="1444189at2"/>
<reference evidence="3" key="1">
    <citation type="submission" date="2019-01" db="EMBL/GenBank/DDBJ databases">
        <title>Cytophagaceae bacterium strain CAR-16.</title>
        <authorList>
            <person name="Chen W.-M."/>
        </authorList>
    </citation>
    <scope>NUCLEOTIDE SEQUENCE [LARGE SCALE GENOMIC DNA]</scope>
    <source>
        <strain evidence="3">LLJ-11</strain>
    </source>
</reference>
<feature type="signal peptide" evidence="1">
    <location>
        <begin position="1"/>
        <end position="20"/>
    </location>
</feature>
<keyword evidence="1" id="KW-0732">Signal</keyword>
<dbReference type="RefSeq" id="WP_129436097.1">
    <property type="nucleotide sequence ID" value="NZ_SBKO01000003.1"/>
</dbReference>
<dbReference type="Proteomes" id="UP000290283">
    <property type="component" value="Unassembled WGS sequence"/>
</dbReference>